<organism evidence="1 2">
    <name type="scientific">Anopheles quadriannulatus</name>
    <name type="common">Mosquito</name>
    <dbReference type="NCBI Taxonomy" id="34691"/>
    <lineage>
        <taxon>Eukaryota</taxon>
        <taxon>Metazoa</taxon>
        <taxon>Ecdysozoa</taxon>
        <taxon>Arthropoda</taxon>
        <taxon>Hexapoda</taxon>
        <taxon>Insecta</taxon>
        <taxon>Pterygota</taxon>
        <taxon>Neoptera</taxon>
        <taxon>Endopterygota</taxon>
        <taxon>Diptera</taxon>
        <taxon>Nematocera</taxon>
        <taxon>Culicoidea</taxon>
        <taxon>Culicidae</taxon>
        <taxon>Anophelinae</taxon>
        <taxon>Anopheles</taxon>
    </lineage>
</organism>
<dbReference type="AlphaFoldDB" id="A0A182XRR1"/>
<evidence type="ECO:0000313" key="1">
    <source>
        <dbReference type="EnsemblMetazoa" id="AQUA014531-PA"/>
    </source>
</evidence>
<dbReference type="EnsemblMetazoa" id="AQUA014531-RA">
    <property type="protein sequence ID" value="AQUA014531-PA"/>
    <property type="gene ID" value="AQUA014531"/>
</dbReference>
<proteinExistence type="predicted"/>
<keyword evidence="2" id="KW-1185">Reference proteome</keyword>
<protein>
    <submittedName>
        <fullName evidence="1">Uncharacterized protein</fullName>
    </submittedName>
</protein>
<accession>A0A182XRR1</accession>
<evidence type="ECO:0000313" key="2">
    <source>
        <dbReference type="Proteomes" id="UP000076407"/>
    </source>
</evidence>
<reference evidence="1" key="1">
    <citation type="submission" date="2020-05" db="UniProtKB">
        <authorList>
            <consortium name="EnsemblMetazoa"/>
        </authorList>
    </citation>
    <scope>IDENTIFICATION</scope>
    <source>
        <strain evidence="1">SANGQUA</strain>
    </source>
</reference>
<dbReference type="VEuPathDB" id="VectorBase:AQUA014531"/>
<name>A0A182XRR1_ANOQN</name>
<dbReference type="Proteomes" id="UP000076407">
    <property type="component" value="Unassembled WGS sequence"/>
</dbReference>
<sequence>MIGKAPSNLLATTCDRRAKDVASTLFDLFQYRSARLLVMVDISISFSNAASFSLCPYNIIA</sequence>